<sequence length="116" mass="13046">MIHKGSHGFETTLVSVEGLCGVTEREVARNPTDYIRKIQVTATGTSLWRTEALPSNCTNVDECVFTATEPTNSNDKPANSDDKAQAFFIFMCFLLGITTTFALFLVRKYFSKLRRR</sequence>
<evidence type="ECO:0000313" key="2">
    <source>
        <dbReference type="EMBL" id="KAK7086159.1"/>
    </source>
</evidence>
<keyword evidence="3" id="KW-1185">Reference proteome</keyword>
<name>A0AAN8XUN4_HALRR</name>
<evidence type="ECO:0000313" key="3">
    <source>
        <dbReference type="Proteomes" id="UP001381693"/>
    </source>
</evidence>
<reference evidence="2 3" key="1">
    <citation type="submission" date="2023-11" db="EMBL/GenBank/DDBJ databases">
        <title>Halocaridina rubra genome assembly.</title>
        <authorList>
            <person name="Smith C."/>
        </authorList>
    </citation>
    <scope>NUCLEOTIDE SEQUENCE [LARGE SCALE GENOMIC DNA]</scope>
    <source>
        <strain evidence="2">EP-1</strain>
        <tissue evidence="2">Whole</tissue>
    </source>
</reference>
<gene>
    <name evidence="2" type="ORF">SK128_003184</name>
</gene>
<dbReference type="AlphaFoldDB" id="A0AAN8XUN4"/>
<organism evidence="2 3">
    <name type="scientific">Halocaridina rubra</name>
    <name type="common">Hawaiian red shrimp</name>
    <dbReference type="NCBI Taxonomy" id="373956"/>
    <lineage>
        <taxon>Eukaryota</taxon>
        <taxon>Metazoa</taxon>
        <taxon>Ecdysozoa</taxon>
        <taxon>Arthropoda</taxon>
        <taxon>Crustacea</taxon>
        <taxon>Multicrustacea</taxon>
        <taxon>Malacostraca</taxon>
        <taxon>Eumalacostraca</taxon>
        <taxon>Eucarida</taxon>
        <taxon>Decapoda</taxon>
        <taxon>Pleocyemata</taxon>
        <taxon>Caridea</taxon>
        <taxon>Atyoidea</taxon>
        <taxon>Atyidae</taxon>
        <taxon>Halocaridina</taxon>
    </lineage>
</organism>
<protein>
    <submittedName>
        <fullName evidence="2">Uncharacterized protein</fullName>
    </submittedName>
</protein>
<keyword evidence="1" id="KW-1133">Transmembrane helix</keyword>
<accession>A0AAN8XUN4</accession>
<dbReference type="Proteomes" id="UP001381693">
    <property type="component" value="Unassembled WGS sequence"/>
</dbReference>
<comment type="caution">
    <text evidence="2">The sequence shown here is derived from an EMBL/GenBank/DDBJ whole genome shotgun (WGS) entry which is preliminary data.</text>
</comment>
<feature type="transmembrane region" description="Helical" evidence="1">
    <location>
        <begin position="86"/>
        <end position="106"/>
    </location>
</feature>
<keyword evidence="1" id="KW-0472">Membrane</keyword>
<keyword evidence="1" id="KW-0812">Transmembrane</keyword>
<proteinExistence type="predicted"/>
<dbReference type="EMBL" id="JAXCGZ010000332">
    <property type="protein sequence ID" value="KAK7086159.1"/>
    <property type="molecule type" value="Genomic_DNA"/>
</dbReference>
<evidence type="ECO:0000256" key="1">
    <source>
        <dbReference type="SAM" id="Phobius"/>
    </source>
</evidence>